<evidence type="ECO:0000256" key="9">
    <source>
        <dbReference type="PROSITE-ProRule" id="PRU00047"/>
    </source>
</evidence>
<dbReference type="Pfam" id="PF00098">
    <property type="entry name" value="zf-CCHC"/>
    <property type="match status" value="1"/>
</dbReference>
<keyword evidence="2" id="KW-0479">Metal-binding</keyword>
<feature type="domain" description="CCHC-type" evidence="11">
    <location>
        <begin position="297"/>
        <end position="310"/>
    </location>
</feature>
<feature type="domain" description="CCHC-type" evidence="11">
    <location>
        <begin position="257"/>
        <end position="272"/>
    </location>
</feature>
<evidence type="ECO:0000256" key="7">
    <source>
        <dbReference type="ARBA" id="ARBA00041190"/>
    </source>
</evidence>
<dbReference type="GO" id="GO:0008270">
    <property type="term" value="F:zinc ion binding"/>
    <property type="evidence" value="ECO:0007669"/>
    <property type="project" value="UniProtKB-KW"/>
</dbReference>
<accession>A0A8C5P849</accession>
<dbReference type="GO" id="GO:0071035">
    <property type="term" value="P:nuclear polyadenylation-dependent rRNA catabolic process"/>
    <property type="evidence" value="ECO:0007669"/>
    <property type="project" value="TreeGrafter"/>
</dbReference>
<dbReference type="GO" id="GO:0031499">
    <property type="term" value="C:TRAMP complex"/>
    <property type="evidence" value="ECO:0007669"/>
    <property type="project" value="TreeGrafter"/>
</dbReference>
<dbReference type="SUPFAM" id="SSF57756">
    <property type="entry name" value="Retrovirus zinc finger-like domains"/>
    <property type="match status" value="2"/>
</dbReference>
<feature type="region of interest" description="Disordered" evidence="10">
    <location>
        <begin position="519"/>
        <end position="563"/>
    </location>
</feature>
<name>A0A8C5P849_9ANUR</name>
<dbReference type="Proteomes" id="UP000694569">
    <property type="component" value="Unplaced"/>
</dbReference>
<feature type="domain" description="CCHC-type" evidence="11">
    <location>
        <begin position="320"/>
        <end position="335"/>
    </location>
</feature>
<feature type="region of interest" description="Disordered" evidence="10">
    <location>
        <begin position="439"/>
        <end position="476"/>
    </location>
</feature>
<feature type="compositionally biased region" description="Basic and acidic residues" evidence="10">
    <location>
        <begin position="447"/>
        <end position="468"/>
    </location>
</feature>
<evidence type="ECO:0000256" key="1">
    <source>
        <dbReference type="ARBA" id="ARBA00004123"/>
    </source>
</evidence>
<comment type="subcellular location">
    <subcellularLocation>
        <location evidence="1">Nucleus</location>
    </subcellularLocation>
</comment>
<sequence>MFCVDGDREAYEDELYREESSSEDSIDSEVEFNLYSQVHYSQNLSDFTAGEVDPDIGSIRTENKHQVTADCSVITVSDSDDIQVSDNSDVIILSDTLEEDSVYTCKAQRKGAPVQRKGVLYKSGIQSTPKENKTCHPRSKTGQLNVSRNYKHGVVQEVLVISGSSEDYDDREFVEALSTESESDQSDVENWMLLGGAKEDGDTSIQLNVGGGRSPFRTGEGRVDWSISERDSEAQIGNYTPFRRLSNRYYTDKNVVCRNCNKRGHLSKNCPSPGKLPVCCLCGQRGHLQNTCPARYCSNCFQPGHFYRECLERAYWKKNCHRCTMTGHYADACPEIWRQYHLTIKPGPIKHSEFKPGQRKRTVYCCNCARKGHCNYECAEKTMYNGTFPSCQLIFTYDRENEVRKRDERAKNKSKELQEAGLLPYEIRGLDEDLDTPFSKKVKKRHFQESKAKPEEKPHSSTKKEKIKEKRHKKKSKLLQIQALEEDFPRGSLVTSAKTKKKAWRHKFDKDLFSDSKRIEPTGELLKKHKKKRHRRRAGRQSTVDETLLIIKQRKKKSKKNRN</sequence>
<feature type="domain" description="CCHC-type" evidence="11">
    <location>
        <begin position="279"/>
        <end position="293"/>
    </location>
</feature>
<dbReference type="PANTHER" id="PTHR46543">
    <property type="entry name" value="ZINC FINGER CCHC DOMAIN-CONTAINING PROTEIN 7"/>
    <property type="match status" value="1"/>
</dbReference>
<dbReference type="Ensembl" id="ENSLLET00000005168.1">
    <property type="protein sequence ID" value="ENSLLEP00000004951.1"/>
    <property type="gene ID" value="ENSLLEG00000003164.1"/>
</dbReference>
<keyword evidence="5" id="KW-0862">Zinc</keyword>
<reference evidence="12" key="1">
    <citation type="submission" date="2025-08" db="UniProtKB">
        <authorList>
            <consortium name="Ensembl"/>
        </authorList>
    </citation>
    <scope>IDENTIFICATION</scope>
</reference>
<dbReference type="GO" id="GO:0071036">
    <property type="term" value="P:nuclear polyadenylation-dependent snoRNA catabolic process"/>
    <property type="evidence" value="ECO:0007669"/>
    <property type="project" value="TreeGrafter"/>
</dbReference>
<dbReference type="InterPro" id="IPR036875">
    <property type="entry name" value="Znf_CCHC_sf"/>
</dbReference>
<keyword evidence="6" id="KW-0539">Nucleus</keyword>
<evidence type="ECO:0000313" key="12">
    <source>
        <dbReference type="Ensembl" id="ENSLLEP00000004951.1"/>
    </source>
</evidence>
<gene>
    <name evidence="12" type="primary">ZCCHC7</name>
</gene>
<protein>
    <recommendedName>
        <fullName evidence="7">Zinc finger CCHC domain-containing protein 7</fullName>
    </recommendedName>
    <alternativeName>
        <fullName evidence="8">TRAMP-like complex RNA-binding factor ZCCHC7</fullName>
    </alternativeName>
</protein>
<dbReference type="Gene3D" id="4.10.60.10">
    <property type="entry name" value="Zinc finger, CCHC-type"/>
    <property type="match status" value="2"/>
</dbReference>
<dbReference type="AlphaFoldDB" id="A0A8C5P849"/>
<dbReference type="InterPro" id="IPR001878">
    <property type="entry name" value="Znf_CCHC"/>
</dbReference>
<dbReference type="GO" id="GO:0003723">
    <property type="term" value="F:RNA binding"/>
    <property type="evidence" value="ECO:0007669"/>
    <property type="project" value="TreeGrafter"/>
</dbReference>
<evidence type="ECO:0000256" key="4">
    <source>
        <dbReference type="ARBA" id="ARBA00022771"/>
    </source>
</evidence>
<feature type="compositionally biased region" description="Basic residues" evidence="10">
    <location>
        <begin position="552"/>
        <end position="563"/>
    </location>
</feature>
<proteinExistence type="predicted"/>
<dbReference type="GO" id="GO:0071031">
    <property type="term" value="P:nuclear mRNA surveillance of mRNA 3'-end processing"/>
    <property type="evidence" value="ECO:0007669"/>
    <property type="project" value="TreeGrafter"/>
</dbReference>
<evidence type="ECO:0000256" key="3">
    <source>
        <dbReference type="ARBA" id="ARBA00022737"/>
    </source>
</evidence>
<keyword evidence="13" id="KW-1185">Reference proteome</keyword>
<dbReference type="GeneTree" id="ENSGT00950000183041"/>
<organism evidence="12 13">
    <name type="scientific">Leptobrachium leishanense</name>
    <name type="common">Leishan spiny toad</name>
    <dbReference type="NCBI Taxonomy" id="445787"/>
    <lineage>
        <taxon>Eukaryota</taxon>
        <taxon>Metazoa</taxon>
        <taxon>Chordata</taxon>
        <taxon>Craniata</taxon>
        <taxon>Vertebrata</taxon>
        <taxon>Euteleostomi</taxon>
        <taxon>Amphibia</taxon>
        <taxon>Batrachia</taxon>
        <taxon>Anura</taxon>
        <taxon>Pelobatoidea</taxon>
        <taxon>Megophryidae</taxon>
        <taxon>Leptobrachium</taxon>
    </lineage>
</organism>
<dbReference type="InterPro" id="IPR051644">
    <property type="entry name" value="TRAMP_AT-DNA-binding"/>
</dbReference>
<evidence type="ECO:0000259" key="11">
    <source>
        <dbReference type="PROSITE" id="PS50158"/>
    </source>
</evidence>
<dbReference type="PANTHER" id="PTHR46543:SF1">
    <property type="entry name" value="ZINC FINGER CCHC DOMAIN-CONTAINING PROTEIN 7"/>
    <property type="match status" value="1"/>
</dbReference>
<reference evidence="12" key="2">
    <citation type="submission" date="2025-09" db="UniProtKB">
        <authorList>
            <consortium name="Ensembl"/>
        </authorList>
    </citation>
    <scope>IDENTIFICATION</scope>
</reference>
<evidence type="ECO:0000256" key="6">
    <source>
        <dbReference type="ARBA" id="ARBA00023242"/>
    </source>
</evidence>
<feature type="compositionally biased region" description="Basic residues" evidence="10">
    <location>
        <begin position="527"/>
        <end position="539"/>
    </location>
</feature>
<dbReference type="SMART" id="SM00343">
    <property type="entry name" value="ZnF_C2HC"/>
    <property type="match status" value="4"/>
</dbReference>
<dbReference type="GO" id="GO:0071038">
    <property type="term" value="P:TRAMP-dependent tRNA surveillance pathway"/>
    <property type="evidence" value="ECO:0007669"/>
    <property type="project" value="TreeGrafter"/>
</dbReference>
<keyword evidence="4 9" id="KW-0863">Zinc-finger</keyword>
<dbReference type="GO" id="GO:0071039">
    <property type="term" value="P:nuclear polyadenylation-dependent CUT catabolic process"/>
    <property type="evidence" value="ECO:0007669"/>
    <property type="project" value="TreeGrafter"/>
</dbReference>
<evidence type="ECO:0000256" key="10">
    <source>
        <dbReference type="SAM" id="MobiDB-lite"/>
    </source>
</evidence>
<keyword evidence="3" id="KW-0677">Repeat</keyword>
<evidence type="ECO:0000256" key="5">
    <source>
        <dbReference type="ARBA" id="ARBA00022833"/>
    </source>
</evidence>
<evidence type="ECO:0000313" key="13">
    <source>
        <dbReference type="Proteomes" id="UP000694569"/>
    </source>
</evidence>
<dbReference type="OrthoDB" id="7608935at2759"/>
<dbReference type="GO" id="GO:0071037">
    <property type="term" value="P:nuclear polyadenylation-dependent snRNA catabolic process"/>
    <property type="evidence" value="ECO:0007669"/>
    <property type="project" value="TreeGrafter"/>
</dbReference>
<evidence type="ECO:0000256" key="8">
    <source>
        <dbReference type="ARBA" id="ARBA00043023"/>
    </source>
</evidence>
<dbReference type="PROSITE" id="PS50158">
    <property type="entry name" value="ZF_CCHC"/>
    <property type="match status" value="4"/>
</dbReference>
<evidence type="ECO:0000256" key="2">
    <source>
        <dbReference type="ARBA" id="ARBA00022723"/>
    </source>
</evidence>